<dbReference type="InterPro" id="IPR022352">
    <property type="entry name" value="Ins/IGF/rlx"/>
</dbReference>
<keyword evidence="3" id="KW-0165">Cleavage on pair of basic residues</keyword>
<protein>
    <submittedName>
        <fullName evidence="10">Probable insulin-like peptide 3</fullName>
    </submittedName>
</protein>
<dbReference type="PANTHER" id="PTHR13647:SF4">
    <property type="entry name" value="INSULIN-LIKE PEPTIDE 1-RELATED"/>
    <property type="match status" value="1"/>
</dbReference>
<evidence type="ECO:0000256" key="3">
    <source>
        <dbReference type="ARBA" id="ARBA00022685"/>
    </source>
</evidence>
<dbReference type="RefSeq" id="XP_023169862.1">
    <property type="nucleotide sequence ID" value="XM_023314094.2"/>
</dbReference>
<evidence type="ECO:0000256" key="5">
    <source>
        <dbReference type="ARBA" id="ARBA00023157"/>
    </source>
</evidence>
<accession>A0A6J1M079</accession>
<dbReference type="InterPro" id="IPR036438">
    <property type="entry name" value="Insulin-like_sf"/>
</dbReference>
<evidence type="ECO:0000313" key="9">
    <source>
        <dbReference type="Proteomes" id="UP000504633"/>
    </source>
</evidence>
<evidence type="ECO:0000256" key="6">
    <source>
        <dbReference type="RuleBase" id="RU000406"/>
    </source>
</evidence>
<dbReference type="GeneID" id="111598708"/>
<sequence length="120" mass="13879">MNFQCSKMQCLLGGLMLLVLHVETITLCGPELDEFLQQMCKNGFNSKMKRGYVAVDNANMDSELDNYGVYPQLSLESQPLMRALLTESAHQLQIRRRRYGIYDECCKKSCNFNELFTYCK</sequence>
<dbReference type="SMART" id="SM00078">
    <property type="entry name" value="IlGF"/>
    <property type="match status" value="1"/>
</dbReference>
<keyword evidence="4 7" id="KW-0732">Signal</keyword>
<dbReference type="SUPFAM" id="SSF56994">
    <property type="entry name" value="Insulin-like"/>
    <property type="match status" value="1"/>
</dbReference>
<comment type="similarity">
    <text evidence="1 6">Belongs to the insulin family.</text>
</comment>
<proteinExistence type="inferred from homology"/>
<dbReference type="AlphaFoldDB" id="A0A6J1M079"/>
<dbReference type="GO" id="GO:0005576">
    <property type="term" value="C:extracellular region"/>
    <property type="evidence" value="ECO:0007669"/>
    <property type="project" value="UniProtKB-SubCell"/>
</dbReference>
<feature type="domain" description="Insulin-like" evidence="8">
    <location>
        <begin position="25"/>
        <end position="119"/>
    </location>
</feature>
<keyword evidence="5" id="KW-1015">Disulfide bond</keyword>
<dbReference type="PANTHER" id="PTHR13647">
    <property type="entry name" value="INSULIN-LIKE PEPTIDE 2-RELATED"/>
    <property type="match status" value="1"/>
</dbReference>
<dbReference type="CTD" id="39151"/>
<dbReference type="Gene3D" id="1.10.100.10">
    <property type="entry name" value="Insulin-like"/>
    <property type="match status" value="1"/>
</dbReference>
<reference evidence="10" key="1">
    <citation type="submission" date="2025-08" db="UniProtKB">
        <authorList>
            <consortium name="RefSeq"/>
        </authorList>
    </citation>
    <scope>IDENTIFICATION</scope>
    <source>
        <strain evidence="10">15085-1641.00</strain>
        <tissue evidence="10">Whole body</tissue>
    </source>
</reference>
<dbReference type="PROSITE" id="PS00262">
    <property type="entry name" value="INSULIN"/>
    <property type="match status" value="1"/>
</dbReference>
<evidence type="ECO:0000256" key="1">
    <source>
        <dbReference type="ARBA" id="ARBA00009034"/>
    </source>
</evidence>
<organism evidence="9 10">
    <name type="scientific">Drosophila hydei</name>
    <name type="common">Fruit fly</name>
    <dbReference type="NCBI Taxonomy" id="7224"/>
    <lineage>
        <taxon>Eukaryota</taxon>
        <taxon>Metazoa</taxon>
        <taxon>Ecdysozoa</taxon>
        <taxon>Arthropoda</taxon>
        <taxon>Hexapoda</taxon>
        <taxon>Insecta</taxon>
        <taxon>Pterygota</taxon>
        <taxon>Neoptera</taxon>
        <taxon>Endopterygota</taxon>
        <taxon>Diptera</taxon>
        <taxon>Brachycera</taxon>
        <taxon>Muscomorpha</taxon>
        <taxon>Ephydroidea</taxon>
        <taxon>Drosophilidae</taxon>
        <taxon>Drosophila</taxon>
    </lineage>
</organism>
<comment type="subunit">
    <text evidence="2">Heterodimer of a B chain and an A chain linked by two disulfide bonds.</text>
</comment>
<dbReference type="Pfam" id="PF00049">
    <property type="entry name" value="Insulin"/>
    <property type="match status" value="1"/>
</dbReference>
<comment type="subcellular location">
    <subcellularLocation>
        <location evidence="6">Secreted</location>
    </subcellularLocation>
</comment>
<dbReference type="GO" id="GO:0005179">
    <property type="term" value="F:hormone activity"/>
    <property type="evidence" value="ECO:0007669"/>
    <property type="project" value="InterPro"/>
</dbReference>
<dbReference type="KEGG" id="dhe:111598708"/>
<gene>
    <name evidence="10" type="primary">LOC111598708</name>
</gene>
<feature type="signal peptide" evidence="7">
    <location>
        <begin position="1"/>
        <end position="24"/>
    </location>
</feature>
<evidence type="ECO:0000313" key="10">
    <source>
        <dbReference type="RefSeq" id="XP_023169862.1"/>
    </source>
</evidence>
<evidence type="ECO:0000256" key="4">
    <source>
        <dbReference type="ARBA" id="ARBA00022729"/>
    </source>
</evidence>
<feature type="chain" id="PRO_5026741421" evidence="7">
    <location>
        <begin position="25"/>
        <end position="120"/>
    </location>
</feature>
<dbReference type="InterPro" id="IPR016179">
    <property type="entry name" value="Insulin-like"/>
</dbReference>
<dbReference type="OMA" id="VYGFNAM"/>
<dbReference type="OrthoDB" id="10019596at2759"/>
<keyword evidence="9" id="KW-1185">Reference proteome</keyword>
<dbReference type="InterPro" id="IPR022353">
    <property type="entry name" value="Insulin_CS"/>
</dbReference>
<evidence type="ECO:0000259" key="8">
    <source>
        <dbReference type="SMART" id="SM00078"/>
    </source>
</evidence>
<evidence type="ECO:0000256" key="2">
    <source>
        <dbReference type="ARBA" id="ARBA00011207"/>
    </source>
</evidence>
<dbReference type="Proteomes" id="UP000504633">
    <property type="component" value="Unplaced"/>
</dbReference>
<evidence type="ECO:0000256" key="7">
    <source>
        <dbReference type="SAM" id="SignalP"/>
    </source>
</evidence>
<name>A0A6J1M079_DROHY</name>
<dbReference type="PRINTS" id="PR00276">
    <property type="entry name" value="INSULINFAMLY"/>
</dbReference>
<keyword evidence="6" id="KW-0964">Secreted</keyword>